<protein>
    <submittedName>
        <fullName evidence="5">Ankyrin</fullName>
    </submittedName>
</protein>
<evidence type="ECO:0000313" key="5">
    <source>
        <dbReference type="EMBL" id="TFK28256.1"/>
    </source>
</evidence>
<feature type="domain" description="GPI inositol-deacylase winged helix" evidence="3">
    <location>
        <begin position="362"/>
        <end position="432"/>
    </location>
</feature>
<evidence type="ECO:0000256" key="1">
    <source>
        <dbReference type="ARBA" id="ARBA00022737"/>
    </source>
</evidence>
<feature type="repeat" description="ANK" evidence="2">
    <location>
        <begin position="586"/>
        <end position="608"/>
    </location>
</feature>
<dbReference type="EMBL" id="ML210157">
    <property type="protein sequence ID" value="TFK28256.1"/>
    <property type="molecule type" value="Genomic_DNA"/>
</dbReference>
<dbReference type="PROSITE" id="PS50297">
    <property type="entry name" value="ANK_REP_REGION"/>
    <property type="match status" value="1"/>
</dbReference>
<dbReference type="Gene3D" id="1.25.40.20">
    <property type="entry name" value="Ankyrin repeat-containing domain"/>
    <property type="match status" value="1"/>
</dbReference>
<dbReference type="Proteomes" id="UP000307440">
    <property type="component" value="Unassembled WGS sequence"/>
</dbReference>
<reference evidence="5 6" key="1">
    <citation type="journal article" date="2019" name="Nat. Ecol. Evol.">
        <title>Megaphylogeny resolves global patterns of mushroom evolution.</title>
        <authorList>
            <person name="Varga T."/>
            <person name="Krizsan K."/>
            <person name="Foldi C."/>
            <person name="Dima B."/>
            <person name="Sanchez-Garcia M."/>
            <person name="Sanchez-Ramirez S."/>
            <person name="Szollosi G.J."/>
            <person name="Szarkandi J.G."/>
            <person name="Papp V."/>
            <person name="Albert L."/>
            <person name="Andreopoulos W."/>
            <person name="Angelini C."/>
            <person name="Antonin V."/>
            <person name="Barry K.W."/>
            <person name="Bougher N.L."/>
            <person name="Buchanan P."/>
            <person name="Buyck B."/>
            <person name="Bense V."/>
            <person name="Catcheside P."/>
            <person name="Chovatia M."/>
            <person name="Cooper J."/>
            <person name="Damon W."/>
            <person name="Desjardin D."/>
            <person name="Finy P."/>
            <person name="Geml J."/>
            <person name="Haridas S."/>
            <person name="Hughes K."/>
            <person name="Justo A."/>
            <person name="Karasinski D."/>
            <person name="Kautmanova I."/>
            <person name="Kiss B."/>
            <person name="Kocsube S."/>
            <person name="Kotiranta H."/>
            <person name="LaButti K.M."/>
            <person name="Lechner B.E."/>
            <person name="Liimatainen K."/>
            <person name="Lipzen A."/>
            <person name="Lukacs Z."/>
            <person name="Mihaltcheva S."/>
            <person name="Morgado L.N."/>
            <person name="Niskanen T."/>
            <person name="Noordeloos M.E."/>
            <person name="Ohm R.A."/>
            <person name="Ortiz-Santana B."/>
            <person name="Ovrebo C."/>
            <person name="Racz N."/>
            <person name="Riley R."/>
            <person name="Savchenko A."/>
            <person name="Shiryaev A."/>
            <person name="Soop K."/>
            <person name="Spirin V."/>
            <person name="Szebenyi C."/>
            <person name="Tomsovsky M."/>
            <person name="Tulloss R.E."/>
            <person name="Uehling J."/>
            <person name="Grigoriev I.V."/>
            <person name="Vagvolgyi C."/>
            <person name="Papp T."/>
            <person name="Martin F.M."/>
            <person name="Miettinen O."/>
            <person name="Hibbett D.S."/>
            <person name="Nagy L.G."/>
        </authorList>
    </citation>
    <scope>NUCLEOTIDE SEQUENCE [LARGE SCALE GENOMIC DNA]</scope>
    <source>
        <strain evidence="5 6">CBS 121175</strain>
    </source>
</reference>
<dbReference type="AlphaFoldDB" id="A0A5C3L869"/>
<dbReference type="OrthoDB" id="448455at2759"/>
<dbReference type="PROSITE" id="PS50088">
    <property type="entry name" value="ANK_REPEAT"/>
    <property type="match status" value="1"/>
</dbReference>
<sequence length="754" mass="83664">MENGESETLSSGSPHLFQGASSFTINGGNFFAVGGDFNYSDAPQSNVADEAELDLDEVKVIAEWLTKLNHRAVWMDTIAQKAGGTGEWFVCGSQFEAWVRTGGSVLFGIGMPGAGKTVLAASVIEYLQDLADSTEEVICSMWAFFRYTDEISVKDMLASLVRQQLERHPCVSKLIRDLHRRHSRESTHPSKSELLALLKETSKLFARTFYCLDGLDEAPREAQAEVIQCLMSLGGNLFVTWRSSALTESLISKSANVVEVSAHRDDLVIIIDQAIDRDLHFRELLRTIDSTGGSWEKRVKETILENSRGMFLLASLQLEILQQCLHIGDLQEALTEMPSGITEFYAATLSRIRRQPQNTFLVAQTVFLWLLNARRPLTVAEFKVAVAICPKTHTFDADRIVHEDRLAHICCGLITVDREGDQVRLIHYTAFDALRKLLPEFHESPNAFIASACMQLLCDYDFPNSAEKTYHFSQLSRPRHLLPKLWQPTSSELHFLLAQHPLLSYSYTYWAIHARDVSVIPSVVLTFLQKCESFPIQLHATTPLLDRLQPVHVAAWYDLPQYVELLSANTRDPGDQLGNVNVRTTRGETALTLAAMAGNADIVKILLNVLGLDVHAMGDSRVSALMAAVSRGHAGVVGLLLGYEGVDANGRDDLHRTPLVVASTLGHVEVVKVLLGLRHVGGRRIDVNAEDVWGQTALVNASASGHEEVVRMLLNVEGVDVDRGRRRRGQVALMRSFAGETYASDLETDVLSLW</sequence>
<dbReference type="Pfam" id="PF22939">
    <property type="entry name" value="WHD_GPIID"/>
    <property type="match status" value="1"/>
</dbReference>
<dbReference type="InterPro" id="IPR002110">
    <property type="entry name" value="Ankyrin_rpt"/>
</dbReference>
<organism evidence="5 6">
    <name type="scientific">Coprinopsis marcescibilis</name>
    <name type="common">Agaric fungus</name>
    <name type="synonym">Psathyrella marcescibilis</name>
    <dbReference type="NCBI Taxonomy" id="230819"/>
    <lineage>
        <taxon>Eukaryota</taxon>
        <taxon>Fungi</taxon>
        <taxon>Dikarya</taxon>
        <taxon>Basidiomycota</taxon>
        <taxon>Agaricomycotina</taxon>
        <taxon>Agaricomycetes</taxon>
        <taxon>Agaricomycetidae</taxon>
        <taxon>Agaricales</taxon>
        <taxon>Agaricineae</taxon>
        <taxon>Psathyrellaceae</taxon>
        <taxon>Coprinopsis</taxon>
    </lineage>
</organism>
<dbReference type="InterPro" id="IPR027417">
    <property type="entry name" value="P-loop_NTPase"/>
</dbReference>
<dbReference type="Gene3D" id="3.40.50.300">
    <property type="entry name" value="P-loop containing nucleotide triphosphate hydrolases"/>
    <property type="match status" value="1"/>
</dbReference>
<dbReference type="InterPro" id="IPR036770">
    <property type="entry name" value="Ankyrin_rpt-contain_sf"/>
</dbReference>
<accession>A0A5C3L869</accession>
<evidence type="ECO:0000313" key="6">
    <source>
        <dbReference type="Proteomes" id="UP000307440"/>
    </source>
</evidence>
<dbReference type="SUPFAM" id="SSF48403">
    <property type="entry name" value="Ankyrin repeat"/>
    <property type="match status" value="1"/>
</dbReference>
<dbReference type="SMART" id="SM00248">
    <property type="entry name" value="ANK"/>
    <property type="match status" value="5"/>
</dbReference>
<dbReference type="PANTHER" id="PTHR10039:SF15">
    <property type="entry name" value="NACHT DOMAIN-CONTAINING PROTEIN"/>
    <property type="match status" value="1"/>
</dbReference>
<name>A0A5C3L869_COPMA</name>
<proteinExistence type="predicted"/>
<keyword evidence="1" id="KW-0677">Repeat</keyword>
<evidence type="ECO:0000259" key="3">
    <source>
        <dbReference type="Pfam" id="PF22939"/>
    </source>
</evidence>
<dbReference type="Pfam" id="PF24883">
    <property type="entry name" value="NPHP3_N"/>
    <property type="match status" value="1"/>
</dbReference>
<dbReference type="InterPro" id="IPR054471">
    <property type="entry name" value="GPIID_WHD"/>
</dbReference>
<dbReference type="STRING" id="230819.A0A5C3L869"/>
<gene>
    <name evidence="5" type="ORF">FA15DRAFT_612325</name>
</gene>
<feature type="domain" description="Nephrocystin 3-like N-terminal" evidence="4">
    <location>
        <begin position="84"/>
        <end position="233"/>
    </location>
</feature>
<dbReference type="Pfam" id="PF00023">
    <property type="entry name" value="Ank"/>
    <property type="match status" value="1"/>
</dbReference>
<evidence type="ECO:0000259" key="4">
    <source>
        <dbReference type="Pfam" id="PF24883"/>
    </source>
</evidence>
<evidence type="ECO:0000256" key="2">
    <source>
        <dbReference type="PROSITE-ProRule" id="PRU00023"/>
    </source>
</evidence>
<keyword evidence="2" id="KW-0040">ANK repeat</keyword>
<dbReference type="Pfam" id="PF12796">
    <property type="entry name" value="Ank_2"/>
    <property type="match status" value="1"/>
</dbReference>
<keyword evidence="6" id="KW-1185">Reference proteome</keyword>
<dbReference type="PANTHER" id="PTHR10039">
    <property type="entry name" value="AMELOGENIN"/>
    <property type="match status" value="1"/>
</dbReference>
<dbReference type="InterPro" id="IPR056884">
    <property type="entry name" value="NPHP3-like_N"/>
</dbReference>